<dbReference type="InterPro" id="IPR013783">
    <property type="entry name" value="Ig-like_fold"/>
</dbReference>
<feature type="region of interest" description="Disordered" evidence="1">
    <location>
        <begin position="501"/>
        <end position="614"/>
    </location>
</feature>
<dbReference type="Pfam" id="PF00041">
    <property type="entry name" value="fn3"/>
    <property type="match status" value="1"/>
</dbReference>
<sequence length="1209" mass="135683">MIQMTKMKNQKIRHKHSLTVALFMVAYMLLGIANPTFSQVYPVNATTQIAPPYSVFISDYVAPGSEQLKLNLFLRDLTEPVYDVRIRLVIEGQGVRIETSPAYNPPPVTIEGGLSTWLDAADLAPLFESRNLIFSGYSKSEFERYGRLPEGFYQFCFTVYDYQHPEIQLSQQSCQNLWLVRPDPPMLNQPACAAELKLNEMQQSVIFQWTPMAISPNSSFTTDYIFRLYEIRPEGRNPADIVLSSNPIYEIQTAETSLLYGVAEPPLIPGMEYVWQVQAIDLGGRDRFKNNGYSKVCTFKVAEDEVPLPEPSEFRAWGITENMGMASWTPSLEPDGYTVEYRLADNAQAEWFVEELQLPPDAQLADSMYVVLQDLMPQTQYEVRIGSKRGAFVSSWTETKRFTTYPPRVFACGDPQDLQQPLNTTPLISAIRGEVFAVGDFKMRLTKVTGGDGVFSGYGSIETPFLGFNIAVKFDNIRVNELYQVVAGEVVALSDGIDGLIENWEGEDDDDGTDTEDGSGGEDDGSEDDFDGEDITYDGEIGDVTVGDDGVITVTDENGTTHTYDQPVDPETGEKKDVRFTDSSGDIWIVDKNGNVSSGENSDNTGNSDNQQPLDVQEKLIVEVLEELSVEINNWLATNGKGPLSEEEIRMLLLSDYFSDKAFVLEGLVDEAIPTLMESPGKLKESINADPSDADKFQEIIGQITDKETAFKDQLSEDEWETSKKVIYDHLEESFWRDFFWEYPHWKKAAIIMEEYLDRQGYENTQSYHYQTFSEVKADLVFSQDFSTEMEWTFSDELSEKATFELLAFTYKVPYWEANQVTVESFKEYTINWLRLKDDRIARGEGWEVGFAEIVADIVTAPTGAPAIYGWVTGKHYRTKEELAGWEQALAVLDVIPAEALAKVAVTGLVVKIAGKVIDFAALSKATIGALNAAKAAGLKFAVKASNEIIVLAKNGKDYVFKIVKDVIVDIYWRYDVERVLAKLAGVKYIIDDSKNIFKGTLEIVEDAAGNVGIKSLDEFAEGLINGVRRYNIANDLSKGISEVTRTVVLGSKRMVLKWSVINGNIDFYSDAAKSNLRRQIKNFLGTSAGVDAHHVIPLGKTDHSVIQAAARDGFHPNLPESILGLEHYDEALEVGLHQNHPAYDKFIQKRLDDFQNDFAGYSFSEANEFVQKQLIPELKNEIFKAKNSIHKNLNDYFKFEINPRLGIN</sequence>
<dbReference type="CDD" id="cd00063">
    <property type="entry name" value="FN3"/>
    <property type="match status" value="1"/>
</dbReference>
<keyword evidence="4" id="KW-1185">Reference proteome</keyword>
<dbReference type="EMBL" id="SMLW01000676">
    <property type="protein sequence ID" value="MTI28992.1"/>
    <property type="molecule type" value="Genomic_DNA"/>
</dbReference>
<feature type="compositionally biased region" description="Acidic residues" evidence="1">
    <location>
        <begin position="504"/>
        <end position="541"/>
    </location>
</feature>
<accession>A0ABW9RZ18</accession>
<protein>
    <recommendedName>
        <fullName evidence="2">Fibronectin type-III domain-containing protein</fullName>
    </recommendedName>
</protein>
<evidence type="ECO:0000259" key="2">
    <source>
        <dbReference type="PROSITE" id="PS50853"/>
    </source>
</evidence>
<feature type="domain" description="Fibronectin type-III" evidence="2">
    <location>
        <begin position="310"/>
        <end position="407"/>
    </location>
</feature>
<dbReference type="InterPro" id="IPR036116">
    <property type="entry name" value="FN3_sf"/>
</dbReference>
<dbReference type="SUPFAM" id="SSF49265">
    <property type="entry name" value="Fibronectin type III"/>
    <property type="match status" value="1"/>
</dbReference>
<evidence type="ECO:0000313" key="4">
    <source>
        <dbReference type="Proteomes" id="UP000798808"/>
    </source>
</evidence>
<dbReference type="PROSITE" id="PS50853">
    <property type="entry name" value="FN3"/>
    <property type="match status" value="1"/>
</dbReference>
<organism evidence="3 4">
    <name type="scientific">Fulvivirga kasyanovii</name>
    <dbReference type="NCBI Taxonomy" id="396812"/>
    <lineage>
        <taxon>Bacteria</taxon>
        <taxon>Pseudomonadati</taxon>
        <taxon>Bacteroidota</taxon>
        <taxon>Cytophagia</taxon>
        <taxon>Cytophagales</taxon>
        <taxon>Fulvivirgaceae</taxon>
        <taxon>Fulvivirga</taxon>
    </lineage>
</organism>
<dbReference type="Proteomes" id="UP000798808">
    <property type="component" value="Unassembled WGS sequence"/>
</dbReference>
<feature type="compositionally biased region" description="Polar residues" evidence="1">
    <location>
        <begin position="594"/>
        <end position="614"/>
    </location>
</feature>
<reference evidence="3 4" key="1">
    <citation type="submission" date="2019-02" db="EMBL/GenBank/DDBJ databases">
        <authorList>
            <person name="Goldberg S.R."/>
            <person name="Haltli B.A."/>
            <person name="Correa H."/>
            <person name="Russell K.G."/>
        </authorList>
    </citation>
    <scope>NUCLEOTIDE SEQUENCE [LARGE SCALE GENOMIC DNA]</scope>
    <source>
        <strain evidence="3 4">JCM 16186</strain>
    </source>
</reference>
<comment type="caution">
    <text evidence="3">The sequence shown here is derived from an EMBL/GenBank/DDBJ whole genome shotgun (WGS) entry which is preliminary data.</text>
</comment>
<evidence type="ECO:0000313" key="3">
    <source>
        <dbReference type="EMBL" id="MTI28992.1"/>
    </source>
</evidence>
<dbReference type="InterPro" id="IPR003961">
    <property type="entry name" value="FN3_dom"/>
</dbReference>
<dbReference type="Gene3D" id="2.60.40.10">
    <property type="entry name" value="Immunoglobulins"/>
    <property type="match status" value="1"/>
</dbReference>
<evidence type="ECO:0000256" key="1">
    <source>
        <dbReference type="SAM" id="MobiDB-lite"/>
    </source>
</evidence>
<proteinExistence type="predicted"/>
<gene>
    <name evidence="3" type="ORF">E1163_28785</name>
</gene>
<name>A0ABW9RZ18_9BACT</name>
<dbReference type="SMART" id="SM00060">
    <property type="entry name" value="FN3"/>
    <property type="match status" value="2"/>
</dbReference>
<feature type="compositionally biased region" description="Low complexity" evidence="1">
    <location>
        <begin position="542"/>
        <end position="557"/>
    </location>
</feature>